<accession>A0A383B1W5</accession>
<feature type="non-terminal residue" evidence="2">
    <location>
        <position position="118"/>
    </location>
</feature>
<organism evidence="2">
    <name type="scientific">marine metagenome</name>
    <dbReference type="NCBI Taxonomy" id="408172"/>
    <lineage>
        <taxon>unclassified sequences</taxon>
        <taxon>metagenomes</taxon>
        <taxon>ecological metagenomes</taxon>
    </lineage>
</organism>
<dbReference type="SUPFAM" id="SSF158682">
    <property type="entry name" value="TerB-like"/>
    <property type="match status" value="1"/>
</dbReference>
<proteinExistence type="predicted"/>
<reference evidence="2" key="1">
    <citation type="submission" date="2018-05" db="EMBL/GenBank/DDBJ databases">
        <authorList>
            <person name="Lanie J.A."/>
            <person name="Ng W.-L."/>
            <person name="Kazmierczak K.M."/>
            <person name="Andrzejewski T.M."/>
            <person name="Davidsen T.M."/>
            <person name="Wayne K.J."/>
            <person name="Tettelin H."/>
            <person name="Glass J.I."/>
            <person name="Rusch D."/>
            <person name="Podicherti R."/>
            <person name="Tsui H.-C.T."/>
            <person name="Winkler M.E."/>
        </authorList>
    </citation>
    <scope>NUCLEOTIDE SEQUENCE</scope>
</reference>
<evidence type="ECO:0000313" key="2">
    <source>
        <dbReference type="EMBL" id="SVE13823.1"/>
    </source>
</evidence>
<sequence>MFVLLNSYMDNMNDSHETQLSATCLLLSVAEADEKLVRQELDTIQDILKDFFTITDKNAYDLINEGQNKMKNATGLFEFGQHLNSVFDRADKLDFISCVFEVAYADGNLHYLEHHTVK</sequence>
<dbReference type="CDD" id="cd07313">
    <property type="entry name" value="terB_like_2"/>
    <property type="match status" value="1"/>
</dbReference>
<dbReference type="InterPro" id="IPR007791">
    <property type="entry name" value="DjlA_N"/>
</dbReference>
<name>A0A383B1W5_9ZZZZ</name>
<gene>
    <name evidence="2" type="ORF">METZ01_LOCUS466677</name>
</gene>
<dbReference type="AlphaFoldDB" id="A0A383B1W5"/>
<dbReference type="Pfam" id="PF05099">
    <property type="entry name" value="TerB"/>
    <property type="match status" value="1"/>
</dbReference>
<dbReference type="Gene3D" id="1.10.3680.10">
    <property type="entry name" value="TerB-like"/>
    <property type="match status" value="1"/>
</dbReference>
<dbReference type="InterPro" id="IPR029024">
    <property type="entry name" value="TerB-like"/>
</dbReference>
<feature type="domain" description="Co-chaperone DjlA N-terminal" evidence="1">
    <location>
        <begin position="20"/>
        <end position="117"/>
    </location>
</feature>
<protein>
    <recommendedName>
        <fullName evidence="1">Co-chaperone DjlA N-terminal domain-containing protein</fullName>
    </recommendedName>
</protein>
<dbReference type="EMBL" id="UINC01196699">
    <property type="protein sequence ID" value="SVE13823.1"/>
    <property type="molecule type" value="Genomic_DNA"/>
</dbReference>
<evidence type="ECO:0000259" key="1">
    <source>
        <dbReference type="Pfam" id="PF05099"/>
    </source>
</evidence>